<dbReference type="SMART" id="SM00353">
    <property type="entry name" value="HLH"/>
    <property type="match status" value="1"/>
</dbReference>
<dbReference type="InterPro" id="IPR011598">
    <property type="entry name" value="bHLH_dom"/>
</dbReference>
<keyword evidence="2" id="KW-0221">Differentiation</keyword>
<comment type="caution">
    <text evidence="11">The sequence shown here is derived from an EMBL/GenBank/DDBJ whole genome shotgun (WGS) entry which is preliminary data.</text>
</comment>
<dbReference type="PANTHER" id="PTHR23349:SF50">
    <property type="entry name" value="PROTEIN TWIST"/>
    <property type="match status" value="1"/>
</dbReference>
<dbReference type="Proteomes" id="UP000192578">
    <property type="component" value="Unassembled WGS sequence"/>
</dbReference>
<reference evidence="12" key="1">
    <citation type="submission" date="2017-01" db="EMBL/GenBank/DDBJ databases">
        <title>Comparative genomics of anhydrobiosis in the tardigrade Hypsibius dujardini.</title>
        <authorList>
            <person name="Yoshida Y."/>
            <person name="Koutsovoulos G."/>
            <person name="Laetsch D."/>
            <person name="Stevens L."/>
            <person name="Kumar S."/>
            <person name="Horikawa D."/>
            <person name="Ishino K."/>
            <person name="Komine S."/>
            <person name="Tomita M."/>
            <person name="Blaxter M."/>
            <person name="Arakawa K."/>
        </authorList>
    </citation>
    <scope>NUCLEOTIDE SEQUENCE [LARGE SCALE GENOMIC DNA]</scope>
    <source>
        <strain evidence="12">Z151</strain>
    </source>
</reference>
<sequence>MDYRWSCEMGKVECRSSSCENDSNSRRTHIQKVEFQSGFFPDHSSSSSPSSFDSSSTLHHPSSSNPDGPGSNPDGRPSKQRTKPSRKRKPDCFSLPDENANTNDCHFNTSGASSADPNDDYSPIRSTSHNTSGGSSADPSDDYSPIRSTSHKRPHNPDRESSPAKKSISQEDLQEQRVLANVRERQRTQSLNEAFVSLRKVVPTLPSDKLSKIQTLKLASHYIDFLCHVLQSDGAGDGGNSHEPSVSSSQQDFEAMKQLFPGMPTSLAGYGAAAAATQQSLGNASCYLVNDRLSYAFSVWRMEGAWQSNSQ</sequence>
<keyword evidence="6" id="KW-0539">Nucleus</keyword>
<dbReference type="PANTHER" id="PTHR23349">
    <property type="entry name" value="BASIC HELIX-LOOP-HELIX TRANSCRIPTION FACTOR, TWIST"/>
    <property type="match status" value="1"/>
</dbReference>
<evidence type="ECO:0000313" key="12">
    <source>
        <dbReference type="Proteomes" id="UP000192578"/>
    </source>
</evidence>
<keyword evidence="5" id="KW-0804">Transcription</keyword>
<dbReference type="EMBL" id="MTYJ01000024">
    <property type="protein sequence ID" value="OQV21339.1"/>
    <property type="molecule type" value="Genomic_DNA"/>
</dbReference>
<organism evidence="11 12">
    <name type="scientific">Hypsibius exemplaris</name>
    <name type="common">Freshwater tardigrade</name>
    <dbReference type="NCBI Taxonomy" id="2072580"/>
    <lineage>
        <taxon>Eukaryota</taxon>
        <taxon>Metazoa</taxon>
        <taxon>Ecdysozoa</taxon>
        <taxon>Tardigrada</taxon>
        <taxon>Eutardigrada</taxon>
        <taxon>Parachela</taxon>
        <taxon>Hypsibioidea</taxon>
        <taxon>Hypsibiidae</taxon>
        <taxon>Hypsibius</taxon>
    </lineage>
</organism>
<dbReference type="GO" id="GO:0030154">
    <property type="term" value="P:cell differentiation"/>
    <property type="evidence" value="ECO:0007669"/>
    <property type="project" value="UniProtKB-KW"/>
</dbReference>
<dbReference type="InterPro" id="IPR036638">
    <property type="entry name" value="HLH_DNA-bd_sf"/>
</dbReference>
<keyword evidence="12" id="KW-1185">Reference proteome</keyword>
<dbReference type="FunFam" id="4.10.280.10:FF:000030">
    <property type="entry name" value="Twist transcription factor"/>
    <property type="match status" value="1"/>
</dbReference>
<evidence type="ECO:0000256" key="7">
    <source>
        <dbReference type="ARBA" id="ARBA00059086"/>
    </source>
</evidence>
<evidence type="ECO:0000256" key="5">
    <source>
        <dbReference type="ARBA" id="ARBA00023163"/>
    </source>
</evidence>
<dbReference type="InterPro" id="IPR050283">
    <property type="entry name" value="E-box_TF_Regulators"/>
</dbReference>
<dbReference type="GO" id="GO:0046983">
    <property type="term" value="F:protein dimerization activity"/>
    <property type="evidence" value="ECO:0007669"/>
    <property type="project" value="InterPro"/>
</dbReference>
<dbReference type="OrthoDB" id="8583783at2759"/>
<feature type="compositionally biased region" description="Polar residues" evidence="9">
    <location>
        <begin position="99"/>
        <end position="116"/>
    </location>
</feature>
<evidence type="ECO:0000256" key="9">
    <source>
        <dbReference type="SAM" id="MobiDB-lite"/>
    </source>
</evidence>
<comment type="function">
    <text evidence="7">Involved in the establishment and dorsoventral patterning of germ layers in the embryo.</text>
</comment>
<feature type="compositionally biased region" description="Basic residues" evidence="9">
    <location>
        <begin position="78"/>
        <end position="89"/>
    </location>
</feature>
<feature type="region of interest" description="Disordered" evidence="9">
    <location>
        <begin position="38"/>
        <end position="173"/>
    </location>
</feature>
<evidence type="ECO:0000256" key="3">
    <source>
        <dbReference type="ARBA" id="ARBA00023015"/>
    </source>
</evidence>
<dbReference type="PROSITE" id="PS50888">
    <property type="entry name" value="BHLH"/>
    <property type="match status" value="1"/>
</dbReference>
<evidence type="ECO:0000256" key="2">
    <source>
        <dbReference type="ARBA" id="ARBA00022782"/>
    </source>
</evidence>
<dbReference type="AlphaFoldDB" id="A0A1W0X1H6"/>
<evidence type="ECO:0000256" key="1">
    <source>
        <dbReference type="ARBA" id="ARBA00022473"/>
    </source>
</evidence>
<accession>A0A1W0X1H6</accession>
<protein>
    <recommendedName>
        <fullName evidence="8">Protein twist</fullName>
    </recommendedName>
</protein>
<evidence type="ECO:0000256" key="6">
    <source>
        <dbReference type="ARBA" id="ARBA00023242"/>
    </source>
</evidence>
<dbReference type="GO" id="GO:0000981">
    <property type="term" value="F:DNA-binding transcription factor activity, RNA polymerase II-specific"/>
    <property type="evidence" value="ECO:0007669"/>
    <property type="project" value="TreeGrafter"/>
</dbReference>
<dbReference type="SUPFAM" id="SSF47459">
    <property type="entry name" value="HLH, helix-loop-helix DNA-binding domain"/>
    <property type="match status" value="1"/>
</dbReference>
<evidence type="ECO:0000256" key="8">
    <source>
        <dbReference type="ARBA" id="ARBA00072365"/>
    </source>
</evidence>
<dbReference type="Pfam" id="PF00010">
    <property type="entry name" value="HLH"/>
    <property type="match status" value="1"/>
</dbReference>
<feature type="compositionally biased region" description="Polar residues" evidence="9">
    <location>
        <begin position="124"/>
        <end position="138"/>
    </location>
</feature>
<keyword evidence="1" id="KW-0217">Developmental protein</keyword>
<name>A0A1W0X1H6_HYPEX</name>
<keyword evidence="3" id="KW-0805">Transcription regulation</keyword>
<evidence type="ECO:0000259" key="10">
    <source>
        <dbReference type="PROSITE" id="PS50888"/>
    </source>
</evidence>
<evidence type="ECO:0000256" key="4">
    <source>
        <dbReference type="ARBA" id="ARBA00023125"/>
    </source>
</evidence>
<proteinExistence type="predicted"/>
<keyword evidence="4" id="KW-0238">DNA-binding</keyword>
<feature type="domain" description="BHLH" evidence="10">
    <location>
        <begin position="175"/>
        <end position="226"/>
    </location>
</feature>
<feature type="compositionally biased region" description="Low complexity" evidence="9">
    <location>
        <begin position="38"/>
        <end position="75"/>
    </location>
</feature>
<evidence type="ECO:0000313" key="11">
    <source>
        <dbReference type="EMBL" id="OQV21339.1"/>
    </source>
</evidence>
<gene>
    <name evidence="11" type="ORF">BV898_04819</name>
</gene>
<dbReference type="Gene3D" id="4.10.280.10">
    <property type="entry name" value="Helix-loop-helix DNA-binding domain"/>
    <property type="match status" value="1"/>
</dbReference>
<dbReference type="GO" id="GO:0000977">
    <property type="term" value="F:RNA polymerase II transcription regulatory region sequence-specific DNA binding"/>
    <property type="evidence" value="ECO:0007669"/>
    <property type="project" value="TreeGrafter"/>
</dbReference>